<dbReference type="PANTHER" id="PTHR46890">
    <property type="entry name" value="NON-LTR RETROLELEMENT REVERSE TRANSCRIPTASE-LIKE PROTEIN-RELATED"/>
    <property type="match status" value="1"/>
</dbReference>
<dbReference type="Proteomes" id="UP000694864">
    <property type="component" value="Chromosome 17"/>
</dbReference>
<dbReference type="InterPro" id="IPR000477">
    <property type="entry name" value="RT_dom"/>
</dbReference>
<dbReference type="InterPro" id="IPR052343">
    <property type="entry name" value="Retrotransposon-Effector_Assoc"/>
</dbReference>
<keyword evidence="2" id="KW-1185">Reference proteome</keyword>
<dbReference type="GeneID" id="104759856"/>
<feature type="domain" description="Reverse transcriptase" evidence="1">
    <location>
        <begin position="149"/>
        <end position="249"/>
    </location>
</feature>
<dbReference type="PANTHER" id="PTHR46890:SF48">
    <property type="entry name" value="RNA-DIRECTED DNA POLYMERASE"/>
    <property type="match status" value="1"/>
</dbReference>
<name>A0ABM0X5I5_CAMSA</name>
<proteinExistence type="predicted"/>
<gene>
    <name evidence="3" type="primary">LOC104759856</name>
</gene>
<reference evidence="2" key="1">
    <citation type="journal article" date="2014" name="Nat. Commun.">
        <title>The emerging biofuel crop Camelina sativa retains a highly undifferentiated hexaploid genome structure.</title>
        <authorList>
            <person name="Kagale S."/>
            <person name="Koh C."/>
            <person name="Nixon J."/>
            <person name="Bollina V."/>
            <person name="Clarke W.E."/>
            <person name="Tuteja R."/>
            <person name="Spillane C."/>
            <person name="Robinson S.J."/>
            <person name="Links M.G."/>
            <person name="Clarke C."/>
            <person name="Higgins E.E."/>
            <person name="Huebert T."/>
            <person name="Sharpe A.G."/>
            <person name="Parkin I.A."/>
        </authorList>
    </citation>
    <scope>NUCLEOTIDE SEQUENCE [LARGE SCALE GENOMIC DNA]</scope>
    <source>
        <strain evidence="2">cv. DH55</strain>
    </source>
</reference>
<evidence type="ECO:0000259" key="1">
    <source>
        <dbReference type="Pfam" id="PF00078"/>
    </source>
</evidence>
<reference evidence="3" key="2">
    <citation type="submission" date="2025-08" db="UniProtKB">
        <authorList>
            <consortium name="RefSeq"/>
        </authorList>
    </citation>
    <scope>IDENTIFICATION</scope>
    <source>
        <tissue evidence="3">Leaf</tissue>
    </source>
</reference>
<evidence type="ECO:0000313" key="3">
    <source>
        <dbReference type="RefSeq" id="XP_010481038.1"/>
    </source>
</evidence>
<protein>
    <submittedName>
        <fullName evidence="3">Uncharacterized protein LOC104759856</fullName>
    </submittedName>
</protein>
<organism evidence="2 3">
    <name type="scientific">Camelina sativa</name>
    <name type="common">False flax</name>
    <name type="synonym">Myagrum sativum</name>
    <dbReference type="NCBI Taxonomy" id="90675"/>
    <lineage>
        <taxon>Eukaryota</taxon>
        <taxon>Viridiplantae</taxon>
        <taxon>Streptophyta</taxon>
        <taxon>Embryophyta</taxon>
        <taxon>Tracheophyta</taxon>
        <taxon>Spermatophyta</taxon>
        <taxon>Magnoliopsida</taxon>
        <taxon>eudicotyledons</taxon>
        <taxon>Gunneridae</taxon>
        <taxon>Pentapetalae</taxon>
        <taxon>rosids</taxon>
        <taxon>malvids</taxon>
        <taxon>Brassicales</taxon>
        <taxon>Brassicaceae</taxon>
        <taxon>Camelineae</taxon>
        <taxon>Camelina</taxon>
    </lineage>
</organism>
<dbReference type="Pfam" id="PF00078">
    <property type="entry name" value="RVT_1"/>
    <property type="match status" value="1"/>
</dbReference>
<dbReference type="RefSeq" id="XP_010481038.1">
    <property type="nucleotide sequence ID" value="XM_010482736.1"/>
</dbReference>
<evidence type="ECO:0000313" key="2">
    <source>
        <dbReference type="Proteomes" id="UP000694864"/>
    </source>
</evidence>
<accession>A0ABM0X5I5</accession>
<sequence>MGKQMIGAISTRTKAAYKLLCDLQKKTLANPSSRAVSEEADAYAKWKRLSDIEEGDYVEWSLEDLQNLMEFRCSESDKSLLTHEVTKEEVRRVLFVMPSYKSPGPDGFNVEFYKESWEIVGDDFLVAIQSFYRTGFMPKGINSTILALIPKKKKAIVMKDYRPISCCNVLYKVVSKILANRLKIILPKFILPNQSAFVKNRLLMENVFLATEWSFLLNILRALNFPEQYIHWIQTCITTASFSVQVNGELAGYFNSKRAFRLPKACIREIDQMCSAFLWSGPMLNAKKTKVAWSEVCLLKHEGGLGLSSIEEANKVSVLKLIWRLLSAKDSLRFHKVEAHNGGNTSFLFDGWSSLGLLYESLGERGCITMGIPSSSTLAEALAMTRRRQHRSTLLNSVEQEIQNFQSTRDSAQSDVALWKGQNN</sequence>
<dbReference type="InterPro" id="IPR043502">
    <property type="entry name" value="DNA/RNA_pol_sf"/>
</dbReference>
<dbReference type="SUPFAM" id="SSF56672">
    <property type="entry name" value="DNA/RNA polymerases"/>
    <property type="match status" value="1"/>
</dbReference>